<keyword evidence="5 6" id="KW-0472">Membrane</keyword>
<organism evidence="9 10">
    <name type="scientific">Achromobacter piechaudii</name>
    <dbReference type="NCBI Taxonomy" id="72556"/>
    <lineage>
        <taxon>Bacteria</taxon>
        <taxon>Pseudomonadati</taxon>
        <taxon>Pseudomonadota</taxon>
        <taxon>Betaproteobacteria</taxon>
        <taxon>Burkholderiales</taxon>
        <taxon>Alcaligenaceae</taxon>
        <taxon>Achromobacter</taxon>
    </lineage>
</organism>
<dbReference type="InterPro" id="IPR050448">
    <property type="entry name" value="OpgB/LTA_synthase_biosynth"/>
</dbReference>
<evidence type="ECO:0000313" key="10">
    <source>
        <dbReference type="Proteomes" id="UP000494105"/>
    </source>
</evidence>
<dbReference type="SUPFAM" id="SSF53649">
    <property type="entry name" value="Alkaline phosphatase-like"/>
    <property type="match status" value="1"/>
</dbReference>
<dbReference type="PANTHER" id="PTHR47371:SF3">
    <property type="entry name" value="PHOSPHOGLYCEROL TRANSFERASE I"/>
    <property type="match status" value="1"/>
</dbReference>
<feature type="domain" description="Sulfatase N-terminal" evidence="7">
    <location>
        <begin position="223"/>
        <end position="458"/>
    </location>
</feature>
<evidence type="ECO:0000256" key="5">
    <source>
        <dbReference type="ARBA" id="ARBA00023136"/>
    </source>
</evidence>
<dbReference type="InterPro" id="IPR000917">
    <property type="entry name" value="Sulfatase_N"/>
</dbReference>
<reference evidence="10 11" key="1">
    <citation type="submission" date="2020-04" db="EMBL/GenBank/DDBJ databases">
        <authorList>
            <person name="De Canck E."/>
        </authorList>
    </citation>
    <scope>NUCLEOTIDE SEQUENCE [LARGE SCALE GENOMIC DNA]</scope>
    <source>
        <strain evidence="9 10">LMG 1861</strain>
        <strain evidence="8 11">LMG 1873</strain>
    </source>
</reference>
<evidence type="ECO:0000256" key="4">
    <source>
        <dbReference type="ARBA" id="ARBA00022989"/>
    </source>
</evidence>
<evidence type="ECO:0000313" key="9">
    <source>
        <dbReference type="EMBL" id="CAB3871768.1"/>
    </source>
</evidence>
<keyword evidence="11" id="KW-1185">Reference proteome</keyword>
<keyword evidence="4 6" id="KW-1133">Transmembrane helix</keyword>
<evidence type="ECO:0000256" key="1">
    <source>
        <dbReference type="ARBA" id="ARBA00004651"/>
    </source>
</evidence>
<evidence type="ECO:0000313" key="11">
    <source>
        <dbReference type="Proteomes" id="UP000494116"/>
    </source>
</evidence>
<sequence>MLEPIVAFLLPSMLLGLFASWAFESLLQPRPVPVWQRPIAANLTHMGVWVLAFALELALFRRPYFAMANVLAIELVLILVSRAKFHSLQEPFVFPDFEYFTDAIRHPRLYLPFFGWANAVAAIGGYGVALWLGLTFENAIVVHDHPSFLPTVGLLALGGLALAMGAGRWVRATFDAEPDLRRLGFVGALWAYGRAERQCALSLRARAPFHAVAPDEVSDVLPDLVSIQSESFFDVRRAYPIVKQDVLAGFDRLRAEALVQGELNVAARGANTVRTEFSFLSGMAPSDLGVHRYNPYRRLAGHGLPTLATYLKQLGYRTICVHPYHGDFYRRNRVLPALGFDEFIDLKAFEEAEKVGAYVGDQALGRYVSALLTRDDPRPLFIHVITMENHGPLHWEPVTEADARDVLNGAMPQGCEELVAYARHLRNADAMFSSLRQTLLNNGRPAGMCIFGDHIPIMPKVYRALGGVSGLTEGVIWAVGGSAGEGRRLKVSSLAADFLSGFALMKTVDLEQAKT</sequence>
<dbReference type="EMBL" id="CADILD010000002">
    <property type="protein sequence ID" value="CAB3871768.1"/>
    <property type="molecule type" value="Genomic_DNA"/>
</dbReference>
<feature type="transmembrane region" description="Helical" evidence="6">
    <location>
        <begin position="39"/>
        <end position="58"/>
    </location>
</feature>
<dbReference type="Pfam" id="PF00884">
    <property type="entry name" value="Sulfatase"/>
    <property type="match status" value="1"/>
</dbReference>
<proteinExistence type="predicted"/>
<dbReference type="CDD" id="cd16015">
    <property type="entry name" value="LTA_synthase"/>
    <property type="match status" value="1"/>
</dbReference>
<feature type="transmembrane region" description="Helical" evidence="6">
    <location>
        <begin position="113"/>
        <end position="136"/>
    </location>
</feature>
<accession>A0A6S7DE01</accession>
<dbReference type="Proteomes" id="UP000494116">
    <property type="component" value="Unassembled WGS sequence"/>
</dbReference>
<evidence type="ECO:0000256" key="2">
    <source>
        <dbReference type="ARBA" id="ARBA00022475"/>
    </source>
</evidence>
<dbReference type="Gene3D" id="3.40.720.10">
    <property type="entry name" value="Alkaline Phosphatase, subunit A"/>
    <property type="match status" value="1"/>
</dbReference>
<evidence type="ECO:0000256" key="6">
    <source>
        <dbReference type="SAM" id="Phobius"/>
    </source>
</evidence>
<feature type="transmembrane region" description="Helical" evidence="6">
    <location>
        <begin position="148"/>
        <end position="166"/>
    </location>
</feature>
<dbReference type="PANTHER" id="PTHR47371">
    <property type="entry name" value="LIPOTEICHOIC ACID SYNTHASE"/>
    <property type="match status" value="1"/>
</dbReference>
<dbReference type="EMBL" id="CADIJS010000002">
    <property type="protein sequence ID" value="CAB3687428.1"/>
    <property type="molecule type" value="Genomic_DNA"/>
</dbReference>
<dbReference type="AlphaFoldDB" id="A0A6S7DE01"/>
<name>A0A6S7DE01_9BURK</name>
<protein>
    <recommendedName>
        <fullName evidence="7">Sulfatase N-terminal domain-containing protein</fullName>
    </recommendedName>
</protein>
<comment type="subcellular location">
    <subcellularLocation>
        <location evidence="1">Cell membrane</location>
        <topology evidence="1">Multi-pass membrane protein</topology>
    </subcellularLocation>
</comment>
<keyword evidence="3 6" id="KW-0812">Transmembrane</keyword>
<feature type="transmembrane region" description="Helical" evidence="6">
    <location>
        <begin position="6"/>
        <end position="27"/>
    </location>
</feature>
<dbReference type="Proteomes" id="UP000494105">
    <property type="component" value="Unassembled WGS sequence"/>
</dbReference>
<evidence type="ECO:0000313" key="8">
    <source>
        <dbReference type="EMBL" id="CAB3687428.1"/>
    </source>
</evidence>
<dbReference type="InterPro" id="IPR017850">
    <property type="entry name" value="Alkaline_phosphatase_core_sf"/>
</dbReference>
<keyword evidence="2" id="KW-1003">Cell membrane</keyword>
<gene>
    <name evidence="9" type="ORF">LMG1861_02804</name>
    <name evidence="8" type="ORF">LMG1873_01925</name>
</gene>
<dbReference type="GO" id="GO:0005886">
    <property type="term" value="C:plasma membrane"/>
    <property type="evidence" value="ECO:0007669"/>
    <property type="project" value="UniProtKB-SubCell"/>
</dbReference>
<evidence type="ECO:0000259" key="7">
    <source>
        <dbReference type="Pfam" id="PF00884"/>
    </source>
</evidence>
<evidence type="ECO:0000256" key="3">
    <source>
        <dbReference type="ARBA" id="ARBA00022692"/>
    </source>
</evidence>